<dbReference type="Gene3D" id="1.10.560.10">
    <property type="entry name" value="GroEL-like equatorial domain"/>
    <property type="match status" value="1"/>
</dbReference>
<reference evidence="4" key="1">
    <citation type="submission" date="2019-09" db="EMBL/GenBank/DDBJ databases">
        <title>Bird 10,000 Genomes (B10K) Project - Family phase.</title>
        <authorList>
            <person name="Zhang G."/>
        </authorList>
    </citation>
    <scope>NUCLEOTIDE SEQUENCE</scope>
    <source>
        <strain evidence="4">B10K-CU-031-38</strain>
    </source>
</reference>
<dbReference type="GO" id="GO:0140662">
    <property type="term" value="F:ATP-dependent protein folding chaperone"/>
    <property type="evidence" value="ECO:0007669"/>
    <property type="project" value="InterPro"/>
</dbReference>
<dbReference type="EMBL" id="WBMU01009833">
    <property type="protein sequence ID" value="NXC78951.1"/>
    <property type="molecule type" value="Genomic_DNA"/>
</dbReference>
<comment type="caution">
    <text evidence="4">The sequence shown here is derived from an EMBL/GenBank/DDBJ whole genome shotgun (WGS) entry which is preliminary data.</text>
</comment>
<dbReference type="InterPro" id="IPR017998">
    <property type="entry name" value="Chaperone_TCP-1"/>
</dbReference>
<evidence type="ECO:0000313" key="5">
    <source>
        <dbReference type="Proteomes" id="UP000657035"/>
    </source>
</evidence>
<dbReference type="InterPro" id="IPR027413">
    <property type="entry name" value="GROEL-like_equatorial_sf"/>
</dbReference>
<dbReference type="OrthoDB" id="275057at2759"/>
<evidence type="ECO:0000256" key="2">
    <source>
        <dbReference type="ARBA" id="ARBA00022840"/>
    </source>
</evidence>
<keyword evidence="5" id="KW-1185">Reference proteome</keyword>
<proteinExistence type="predicted"/>
<keyword evidence="1" id="KW-0547">Nucleotide-binding</keyword>
<feature type="non-terminal residue" evidence="4">
    <location>
        <position position="80"/>
    </location>
</feature>
<keyword evidence="3" id="KW-0143">Chaperone</keyword>
<dbReference type="GO" id="GO:0005524">
    <property type="term" value="F:ATP binding"/>
    <property type="evidence" value="ECO:0007669"/>
    <property type="project" value="UniProtKB-KW"/>
</dbReference>
<feature type="non-terminal residue" evidence="4">
    <location>
        <position position="1"/>
    </location>
</feature>
<name>A0A851QMX3_ANHAN</name>
<accession>A0A851QMX3</accession>
<keyword evidence="2" id="KW-0067">ATP-binding</keyword>
<dbReference type="InterPro" id="IPR002423">
    <property type="entry name" value="Cpn60/GroEL/TCP-1"/>
</dbReference>
<dbReference type="SUPFAM" id="SSF48592">
    <property type="entry name" value="GroEL equatorial domain-like"/>
    <property type="match status" value="1"/>
</dbReference>
<dbReference type="Proteomes" id="UP000657035">
    <property type="component" value="Unassembled WGS sequence"/>
</dbReference>
<evidence type="ECO:0000256" key="1">
    <source>
        <dbReference type="ARBA" id="ARBA00022741"/>
    </source>
</evidence>
<dbReference type="PANTHER" id="PTHR11353">
    <property type="entry name" value="CHAPERONIN"/>
    <property type="match status" value="1"/>
</dbReference>
<evidence type="ECO:0000313" key="4">
    <source>
        <dbReference type="EMBL" id="NXC78951.1"/>
    </source>
</evidence>
<evidence type="ECO:0000256" key="3">
    <source>
        <dbReference type="ARBA" id="ARBA00023186"/>
    </source>
</evidence>
<gene>
    <name evidence="4" type="primary">Cct3_1</name>
    <name evidence="4" type="ORF">ANHANH_R07061</name>
</gene>
<organism evidence="4 5">
    <name type="scientific">Anhinga anhinga</name>
    <name type="common">Anhinga</name>
    <name type="synonym">Plotus anhinga</name>
    <dbReference type="NCBI Taxonomy" id="56067"/>
    <lineage>
        <taxon>Eukaryota</taxon>
        <taxon>Metazoa</taxon>
        <taxon>Chordata</taxon>
        <taxon>Craniata</taxon>
        <taxon>Vertebrata</taxon>
        <taxon>Euteleostomi</taxon>
        <taxon>Archelosauria</taxon>
        <taxon>Archosauria</taxon>
        <taxon>Dinosauria</taxon>
        <taxon>Saurischia</taxon>
        <taxon>Theropoda</taxon>
        <taxon>Coelurosauria</taxon>
        <taxon>Aves</taxon>
        <taxon>Neognathae</taxon>
        <taxon>Neoaves</taxon>
        <taxon>Aequornithes</taxon>
        <taxon>Suliformes</taxon>
        <taxon>Anhingidae</taxon>
        <taxon>Anhinga</taxon>
    </lineage>
</organism>
<protein>
    <submittedName>
        <fullName evidence="4">TCPG protein</fullName>
    </submittedName>
</protein>
<dbReference type="AlphaFoldDB" id="A0A851QMX3"/>
<dbReference type="Pfam" id="PF00118">
    <property type="entry name" value="Cpn60_TCP1"/>
    <property type="match status" value="1"/>
</dbReference>
<sequence length="80" mass="8698">VLLDPFLLPGGGAVEMAVSKHLTERSRALTGVEQWPYRAVAQALEVIPRTLIQNCGASTIRVLTSLRAKHTQDNSVCWGV</sequence>